<sequence length="536" mass="60658">MSLCGGSGAAAAPRLRPRAAQMARRPELLCGAAIVLGCAFLVALKVTCSRAKDVTMPAKLPVNFFSTRSPVIDLFRGQLDYADHLRQDSEIVLYFFYAPWCGQSIAAREEIEHVASRLSDQVLFVAVNCWWNQGKCRKQKHFFYFPVIHLYHRSFGPIEYKGPMSAVYIEKFVRRVMTPLLYISSRSKLLDFLSNYEPGVLGYFEFNASPQPPGYLTFFTSALHSLKKDYLGTIRFGVITDKHVAEEISLVHSGSVYLHRHVNTSLITKVALEYHNCNKSQAAEPDLQHLGDTDSPAFDSSVPDAHMKLPETFSITKYPCCNTVVLPQWHSISRTHNVCELCINQTLGVKPNKVHVPHCNFLEIEAALDSFYLQEHTFFQVISNTIECSNFLSFYSPFSYYTACCRTVNRHFLSFISSEKTIFQTPKVAFSSHGKKDNTQHSIPHIEDRNCFIPNLHISGINITGLSCRTNKTLNLYLLDSNLFWIYAERLGASRSTHLKEFAAIVDLKEEVHYVLDQNQSLVGSALGMVYTIQML</sequence>
<dbReference type="InterPro" id="IPR052792">
    <property type="entry name" value="Thioredoxin_dom-contain_11"/>
</dbReference>
<feature type="domain" description="Thioredoxin" evidence="1">
    <location>
        <begin position="80"/>
        <end position="174"/>
    </location>
</feature>
<dbReference type="PANTHER" id="PTHR46497:SF1">
    <property type="entry name" value="THIOREDOXIN DOMAIN-CONTAINING PROTEIN 11"/>
    <property type="match status" value="1"/>
</dbReference>
<evidence type="ECO:0000313" key="4">
    <source>
        <dbReference type="Proteomes" id="UP000694541"/>
    </source>
</evidence>
<dbReference type="AlphaFoldDB" id="A0A8B9MNW4"/>
<reference evidence="3" key="1">
    <citation type="submission" date="2025-08" db="UniProtKB">
        <authorList>
            <consortium name="Ensembl"/>
        </authorList>
    </citation>
    <scope>IDENTIFICATION</scope>
</reference>
<dbReference type="Proteomes" id="UP000694541">
    <property type="component" value="Unplaced"/>
</dbReference>
<dbReference type="Ensembl" id="ENSANIT00000010798.1">
    <property type="protein sequence ID" value="ENSANIP00000010431.1"/>
    <property type="gene ID" value="ENSANIG00000007067.1"/>
</dbReference>
<protein>
    <recommendedName>
        <fullName evidence="5">Thioredoxin domain-containing protein 11</fullName>
    </recommendedName>
</protein>
<dbReference type="PANTHER" id="PTHR46497">
    <property type="entry name" value="THIOREDOXIN DOMAIN-CONTAINING PROTEIN 11"/>
    <property type="match status" value="1"/>
</dbReference>
<name>A0A8B9MNW4_9AVES</name>
<dbReference type="InterPro" id="IPR013766">
    <property type="entry name" value="Thioredoxin_domain"/>
</dbReference>
<dbReference type="Pfam" id="PF00085">
    <property type="entry name" value="Thioredoxin"/>
    <property type="match status" value="1"/>
</dbReference>
<dbReference type="InterPro" id="IPR058777">
    <property type="entry name" value="TXNDC11_thioredoxin"/>
</dbReference>
<proteinExistence type="predicted"/>
<evidence type="ECO:0000313" key="3">
    <source>
        <dbReference type="Ensembl" id="ENSANIP00000010431.1"/>
    </source>
</evidence>
<keyword evidence="4" id="KW-1185">Reference proteome</keyword>
<dbReference type="InterPro" id="IPR036249">
    <property type="entry name" value="Thioredoxin-like_sf"/>
</dbReference>
<accession>A0A8B9MNW4</accession>
<dbReference type="Pfam" id="PF26234">
    <property type="entry name" value="TXNDC11_2nd"/>
    <property type="match status" value="1"/>
</dbReference>
<feature type="domain" description="TXNDC11 thioredoxin-like" evidence="2">
    <location>
        <begin position="180"/>
        <end position="229"/>
    </location>
</feature>
<reference evidence="3" key="2">
    <citation type="submission" date="2025-09" db="UniProtKB">
        <authorList>
            <consortium name="Ensembl"/>
        </authorList>
    </citation>
    <scope>IDENTIFICATION</scope>
</reference>
<organism evidence="3 4">
    <name type="scientific">Accipiter nisus</name>
    <name type="common">Eurasian sparrowhawk</name>
    <dbReference type="NCBI Taxonomy" id="211598"/>
    <lineage>
        <taxon>Eukaryota</taxon>
        <taxon>Metazoa</taxon>
        <taxon>Chordata</taxon>
        <taxon>Craniata</taxon>
        <taxon>Vertebrata</taxon>
        <taxon>Euteleostomi</taxon>
        <taxon>Archelosauria</taxon>
        <taxon>Archosauria</taxon>
        <taxon>Dinosauria</taxon>
        <taxon>Saurischia</taxon>
        <taxon>Theropoda</taxon>
        <taxon>Coelurosauria</taxon>
        <taxon>Aves</taxon>
        <taxon>Neognathae</taxon>
        <taxon>Neoaves</taxon>
        <taxon>Telluraves</taxon>
        <taxon>Accipitrimorphae</taxon>
        <taxon>Accipitriformes</taxon>
        <taxon>Accipitridae</taxon>
        <taxon>Accipitrinae</taxon>
        <taxon>Accipiter</taxon>
    </lineage>
</organism>
<dbReference type="SUPFAM" id="SSF52833">
    <property type="entry name" value="Thioredoxin-like"/>
    <property type="match status" value="1"/>
</dbReference>
<evidence type="ECO:0000259" key="2">
    <source>
        <dbReference type="Pfam" id="PF26234"/>
    </source>
</evidence>
<evidence type="ECO:0008006" key="5">
    <source>
        <dbReference type="Google" id="ProtNLM"/>
    </source>
</evidence>
<dbReference type="Gene3D" id="3.40.30.10">
    <property type="entry name" value="Glutaredoxin"/>
    <property type="match status" value="1"/>
</dbReference>
<dbReference type="CDD" id="cd03006">
    <property type="entry name" value="PDI_a_EFP1_N"/>
    <property type="match status" value="1"/>
</dbReference>
<evidence type="ECO:0000259" key="1">
    <source>
        <dbReference type="Pfam" id="PF00085"/>
    </source>
</evidence>